<proteinExistence type="predicted"/>
<protein>
    <recommendedName>
        <fullName evidence="3">DUF3558 domain-containing protein</fullName>
    </recommendedName>
</protein>
<dbReference type="PROSITE" id="PS51257">
    <property type="entry name" value="PROKAR_LIPOPROTEIN"/>
    <property type="match status" value="1"/>
</dbReference>
<dbReference type="EMBL" id="CP108195">
    <property type="protein sequence ID" value="WTS12731.1"/>
    <property type="molecule type" value="Genomic_DNA"/>
</dbReference>
<dbReference type="AlphaFoldDB" id="A0AAU1U553"/>
<organism evidence="2">
    <name type="scientific">Streptomyces sp. NBC_00119</name>
    <dbReference type="NCBI Taxonomy" id="2975659"/>
    <lineage>
        <taxon>Bacteria</taxon>
        <taxon>Bacillati</taxon>
        <taxon>Actinomycetota</taxon>
        <taxon>Actinomycetes</taxon>
        <taxon>Kitasatosporales</taxon>
        <taxon>Streptomycetaceae</taxon>
        <taxon>Streptomyces</taxon>
    </lineage>
</organism>
<keyword evidence="1" id="KW-0732">Signal</keyword>
<name>A0AAU1U553_9ACTN</name>
<sequence>MRQSALSKPLGVAAVLVMLTAAACTGSSGKDYAVPEAACGVQVGSGLLSPLLSDGKKLTERSYDFGPTKPRCQLKVDGDLVVYFSGDVVPAGTDVIAVNERDMRGLGHPAATDIGQDARVADRGALAVATCLYGGKRQQFVANIELKQQALKDVPKRRDALRSLLKAYLPAAMKDVGCG</sequence>
<evidence type="ECO:0000256" key="1">
    <source>
        <dbReference type="SAM" id="SignalP"/>
    </source>
</evidence>
<evidence type="ECO:0008006" key="3">
    <source>
        <dbReference type="Google" id="ProtNLM"/>
    </source>
</evidence>
<gene>
    <name evidence="2" type="ORF">OHU69_17805</name>
</gene>
<feature type="signal peptide" evidence="1">
    <location>
        <begin position="1"/>
        <end position="23"/>
    </location>
</feature>
<accession>A0AAU1U553</accession>
<evidence type="ECO:0000313" key="2">
    <source>
        <dbReference type="EMBL" id="WTS12731.1"/>
    </source>
</evidence>
<reference evidence="2" key="1">
    <citation type="submission" date="2022-10" db="EMBL/GenBank/DDBJ databases">
        <title>The complete genomes of actinobacterial strains from the NBC collection.</title>
        <authorList>
            <person name="Joergensen T.S."/>
            <person name="Alvarez Arevalo M."/>
            <person name="Sterndorff E.B."/>
            <person name="Faurdal D."/>
            <person name="Vuksanovic O."/>
            <person name="Mourched A.-S."/>
            <person name="Charusanti P."/>
            <person name="Shaw S."/>
            <person name="Blin K."/>
            <person name="Weber T."/>
        </authorList>
    </citation>
    <scope>NUCLEOTIDE SEQUENCE</scope>
    <source>
        <strain evidence="2">NBC_00119</strain>
    </source>
</reference>
<feature type="chain" id="PRO_5043827168" description="DUF3558 domain-containing protein" evidence="1">
    <location>
        <begin position="24"/>
        <end position="179"/>
    </location>
</feature>